<gene>
    <name evidence="2" type="ORF">QQ91_006295</name>
</gene>
<reference evidence="2" key="2">
    <citation type="journal article" date="2015" name="Genome Announc.">
        <title>Draft Genome Sequence of Filamentous Marine Cyanobacterium Lyngbya confervoides Strain BDU141951.</title>
        <authorList>
            <person name="Chandrababunaidu M.M."/>
            <person name="Sen D."/>
            <person name="Tripathy S."/>
        </authorList>
    </citation>
    <scope>NUCLEOTIDE SEQUENCE</scope>
    <source>
        <strain evidence="2">BDU141951</strain>
    </source>
</reference>
<protein>
    <submittedName>
        <fullName evidence="2">Glycosyltransferase family 2 protein</fullName>
    </submittedName>
</protein>
<comment type="caution">
    <text evidence="2">The sequence shown here is derived from an EMBL/GenBank/DDBJ whole genome shotgun (WGS) entry which is preliminary data.</text>
</comment>
<evidence type="ECO:0000313" key="2">
    <source>
        <dbReference type="EMBL" id="NEV66722.1"/>
    </source>
</evidence>
<dbReference type="InterPro" id="IPR029044">
    <property type="entry name" value="Nucleotide-diphossugar_trans"/>
</dbReference>
<dbReference type="PANTHER" id="PTHR43685:SF3">
    <property type="entry name" value="SLR2126 PROTEIN"/>
    <property type="match status" value="1"/>
</dbReference>
<reference evidence="2" key="3">
    <citation type="submission" date="2020-02" db="EMBL/GenBank/DDBJ databases">
        <authorList>
            <person name="Sarangi A.N."/>
            <person name="Ghosh S."/>
            <person name="Mukherjee M."/>
            <person name="Tripathy S."/>
        </authorList>
    </citation>
    <scope>NUCLEOTIDE SEQUENCE</scope>
    <source>
        <strain evidence="2">BDU141951</strain>
    </source>
</reference>
<reference evidence="2" key="1">
    <citation type="submission" date="2014-11" db="EMBL/GenBank/DDBJ databases">
        <authorList>
            <person name="Malar M.C."/>
            <person name="Sen D."/>
            <person name="Tripathy S."/>
        </authorList>
    </citation>
    <scope>NUCLEOTIDE SEQUENCE</scope>
    <source>
        <strain evidence="2">BDU141951</strain>
    </source>
</reference>
<dbReference type="Gene3D" id="3.90.550.10">
    <property type="entry name" value="Spore Coat Polysaccharide Biosynthesis Protein SpsA, Chain A"/>
    <property type="match status" value="1"/>
</dbReference>
<evidence type="ECO:0000259" key="1">
    <source>
        <dbReference type="Pfam" id="PF00535"/>
    </source>
</evidence>
<dbReference type="EMBL" id="JTHE02000003">
    <property type="protein sequence ID" value="NEV66722.1"/>
    <property type="molecule type" value="Genomic_DNA"/>
</dbReference>
<feature type="domain" description="Glycosyltransferase 2-like" evidence="1">
    <location>
        <begin position="7"/>
        <end position="134"/>
    </location>
</feature>
<dbReference type="AlphaFoldDB" id="A0A0C1UNF3"/>
<dbReference type="Pfam" id="PF00535">
    <property type="entry name" value="Glycos_transf_2"/>
    <property type="match status" value="1"/>
</dbReference>
<name>A0A0C1UNF3_9CYAN</name>
<dbReference type="InterPro" id="IPR001173">
    <property type="entry name" value="Glyco_trans_2-like"/>
</dbReference>
<organism evidence="2">
    <name type="scientific">Lyngbya confervoides BDU141951</name>
    <dbReference type="NCBI Taxonomy" id="1574623"/>
    <lineage>
        <taxon>Bacteria</taxon>
        <taxon>Bacillati</taxon>
        <taxon>Cyanobacteriota</taxon>
        <taxon>Cyanophyceae</taxon>
        <taxon>Oscillatoriophycideae</taxon>
        <taxon>Oscillatoriales</taxon>
        <taxon>Microcoleaceae</taxon>
        <taxon>Lyngbya</taxon>
    </lineage>
</organism>
<sequence length="309" mass="34184">MPPPRISAIICTHNRDDYLGAAIDSLLQQDFDDYEVIVVDNASTDQTRTVVESRLPHPRLQYIYESTLGLSAARNAGAQVAQGAILAYLDDDAEASRGWLSALLEIYEQNPKVAIAGGRVTLIWPENQTPPKWLSDNMAGNLGAYDLGDEITYITQPGLTPRGLNYSIKADFLQKIGGFDVNLGRVGKNLLSNEELYMTEKALQLGYQVAYLPNALVAHNVAPNRLAPSWFMSRSWWQGISECYREQVAGRSGVHQLQAGGERLLRGLYKTLKYLPDPAQRFENLLYAYGQVGYLSSVVRAMLKPASTG</sequence>
<accession>A0A0C1UNF3</accession>
<dbReference type="PANTHER" id="PTHR43685">
    <property type="entry name" value="GLYCOSYLTRANSFERASE"/>
    <property type="match status" value="1"/>
</dbReference>
<dbReference type="InterPro" id="IPR050834">
    <property type="entry name" value="Glycosyltransf_2"/>
</dbReference>
<dbReference type="SUPFAM" id="SSF53448">
    <property type="entry name" value="Nucleotide-diphospho-sugar transferases"/>
    <property type="match status" value="1"/>
</dbReference>
<dbReference type="CDD" id="cd00761">
    <property type="entry name" value="Glyco_tranf_GTA_type"/>
    <property type="match status" value="1"/>
</dbReference>
<proteinExistence type="predicted"/>